<dbReference type="InterPro" id="IPR015946">
    <property type="entry name" value="KH_dom-like_a/b"/>
</dbReference>
<reference evidence="1 2" key="1">
    <citation type="submission" date="2018-10" db="EMBL/GenBank/DDBJ databases">
        <title>A high-quality apple genome assembly.</title>
        <authorList>
            <person name="Hu J."/>
        </authorList>
    </citation>
    <scope>NUCLEOTIDE SEQUENCE [LARGE SCALE GENOMIC DNA]</scope>
    <source>
        <strain evidence="2">cv. HFTH1</strain>
        <tissue evidence="1">Young leaf</tissue>
    </source>
</reference>
<keyword evidence="2" id="KW-1185">Reference proteome</keyword>
<gene>
    <name evidence="1" type="ORF">DVH24_027581</name>
</gene>
<name>A0A498HAY2_MALDO</name>
<dbReference type="Proteomes" id="UP000290289">
    <property type="component" value="Chromosome 17"/>
</dbReference>
<evidence type="ECO:0000313" key="1">
    <source>
        <dbReference type="EMBL" id="RXH67434.1"/>
    </source>
</evidence>
<evidence type="ECO:0000313" key="2">
    <source>
        <dbReference type="Proteomes" id="UP000290289"/>
    </source>
</evidence>
<dbReference type="PANTHER" id="PTHR11760">
    <property type="entry name" value="30S/40S RIBOSOMAL PROTEIN S3"/>
    <property type="match status" value="1"/>
</dbReference>
<dbReference type="InterPro" id="IPR057258">
    <property type="entry name" value="Ribosomal_uS3"/>
</dbReference>
<comment type="caution">
    <text evidence="1">The sequence shown here is derived from an EMBL/GenBank/DDBJ whole genome shotgun (WGS) entry which is preliminary data.</text>
</comment>
<dbReference type="GO" id="GO:0022627">
    <property type="term" value="C:cytosolic small ribosomal subunit"/>
    <property type="evidence" value="ECO:0007669"/>
    <property type="project" value="TreeGrafter"/>
</dbReference>
<dbReference type="Gene3D" id="3.30.300.20">
    <property type="match status" value="1"/>
</dbReference>
<proteinExistence type="predicted"/>
<protein>
    <submittedName>
        <fullName evidence="1">Uncharacterized protein</fullName>
    </submittedName>
</protein>
<dbReference type="STRING" id="3750.A0A498HAY2"/>
<sequence length="68" mass="7709">MQTKIIIRATWTHNVLGLGEKGKIIGELTFVVQKRLKFHENSVELYVKKVNNRGLCAIAQHSPCITSF</sequence>
<dbReference type="GO" id="GO:0003723">
    <property type="term" value="F:RNA binding"/>
    <property type="evidence" value="ECO:0007669"/>
    <property type="project" value="InterPro"/>
</dbReference>
<accession>A0A498HAY2</accession>
<organism evidence="1 2">
    <name type="scientific">Malus domestica</name>
    <name type="common">Apple</name>
    <name type="synonym">Pyrus malus</name>
    <dbReference type="NCBI Taxonomy" id="3750"/>
    <lineage>
        <taxon>Eukaryota</taxon>
        <taxon>Viridiplantae</taxon>
        <taxon>Streptophyta</taxon>
        <taxon>Embryophyta</taxon>
        <taxon>Tracheophyta</taxon>
        <taxon>Spermatophyta</taxon>
        <taxon>Magnoliopsida</taxon>
        <taxon>eudicotyledons</taxon>
        <taxon>Gunneridae</taxon>
        <taxon>Pentapetalae</taxon>
        <taxon>rosids</taxon>
        <taxon>fabids</taxon>
        <taxon>Rosales</taxon>
        <taxon>Rosaceae</taxon>
        <taxon>Amygdaloideae</taxon>
        <taxon>Maleae</taxon>
        <taxon>Malus</taxon>
    </lineage>
</organism>
<dbReference type="AlphaFoldDB" id="A0A498HAY2"/>
<dbReference type="SUPFAM" id="SSF54814">
    <property type="entry name" value="Prokaryotic type KH domain (KH-domain type II)"/>
    <property type="match status" value="1"/>
</dbReference>
<dbReference type="InterPro" id="IPR009019">
    <property type="entry name" value="KH_sf_prok-type"/>
</dbReference>
<dbReference type="EMBL" id="RDQH01000343">
    <property type="protein sequence ID" value="RXH67434.1"/>
    <property type="molecule type" value="Genomic_DNA"/>
</dbReference>
<dbReference type="GO" id="GO:0005634">
    <property type="term" value="C:nucleus"/>
    <property type="evidence" value="ECO:0007669"/>
    <property type="project" value="TreeGrafter"/>
</dbReference>
<dbReference type="GO" id="GO:0003735">
    <property type="term" value="F:structural constituent of ribosome"/>
    <property type="evidence" value="ECO:0007669"/>
    <property type="project" value="TreeGrafter"/>
</dbReference>
<dbReference type="PANTHER" id="PTHR11760:SF69">
    <property type="entry name" value="SMALL RIBOSOMAL SUBUNIT PROTEIN US3X-RELATED"/>
    <property type="match status" value="1"/>
</dbReference>